<accession>A0A848KSC0</accession>
<gene>
    <name evidence="1" type="ORF">HH308_11590</name>
</gene>
<dbReference type="Proteomes" id="UP000550729">
    <property type="component" value="Unassembled WGS sequence"/>
</dbReference>
<protein>
    <submittedName>
        <fullName evidence="1">SIR2 family protein</fullName>
    </submittedName>
</protein>
<dbReference type="EMBL" id="JABBNB010000010">
    <property type="protein sequence ID" value="NMO01854.1"/>
    <property type="molecule type" value="Genomic_DNA"/>
</dbReference>
<dbReference type="Pfam" id="PF13289">
    <property type="entry name" value="SIR2_2"/>
    <property type="match status" value="1"/>
</dbReference>
<dbReference type="AlphaFoldDB" id="A0A848KSC0"/>
<name>A0A848KSC0_9ACTN</name>
<comment type="caution">
    <text evidence="1">The sequence shown here is derived from an EMBL/GenBank/DDBJ whole genome shotgun (WGS) entry which is preliminary data.</text>
</comment>
<reference evidence="1 2" key="1">
    <citation type="submission" date="2020-04" db="EMBL/GenBank/DDBJ databases">
        <title>Gordonia sp. nov. TBRC 11910.</title>
        <authorList>
            <person name="Suriyachadkun C."/>
        </authorList>
    </citation>
    <scope>NUCLEOTIDE SEQUENCE [LARGE SCALE GENOMIC DNA]</scope>
    <source>
        <strain evidence="1 2">TBRC 11910</strain>
    </source>
</reference>
<proteinExistence type="predicted"/>
<evidence type="ECO:0000313" key="2">
    <source>
        <dbReference type="Proteomes" id="UP000550729"/>
    </source>
</evidence>
<organism evidence="1 2">
    <name type="scientific">Gordonia asplenii</name>
    <dbReference type="NCBI Taxonomy" id="2725283"/>
    <lineage>
        <taxon>Bacteria</taxon>
        <taxon>Bacillati</taxon>
        <taxon>Actinomycetota</taxon>
        <taxon>Actinomycetes</taxon>
        <taxon>Mycobacteriales</taxon>
        <taxon>Gordoniaceae</taxon>
        <taxon>Gordonia</taxon>
    </lineage>
</organism>
<sequence>MIERTYTEKSLDLTVSATEDDFRQSLAANPSNHLVKLHGTIERPTTVVLTRTDYSRARTERRVMFDMLRTQMLSSTFLFLGFSLTDPNFNLLLDDVRDTLGMNAPVSYTVQSQRDPVKMRYLESLGTNTISIDGWNVLPDLVREDIPRSRYRRRWCLNAVL</sequence>
<keyword evidence="2" id="KW-1185">Reference proteome</keyword>
<evidence type="ECO:0000313" key="1">
    <source>
        <dbReference type="EMBL" id="NMO01854.1"/>
    </source>
</evidence>